<proteinExistence type="predicted"/>
<protein>
    <submittedName>
        <fullName evidence="1">Uncharacterized protein</fullName>
    </submittedName>
</protein>
<evidence type="ECO:0000313" key="1">
    <source>
        <dbReference type="EMBL" id="EOR96310.1"/>
    </source>
</evidence>
<gene>
    <name evidence="1" type="ORF">ADIARSV_0545</name>
</gene>
<organism evidence="1 2">
    <name type="scientific">Arcticibacter svalbardensis MN12-7</name>
    <dbReference type="NCBI Taxonomy" id="1150600"/>
    <lineage>
        <taxon>Bacteria</taxon>
        <taxon>Pseudomonadati</taxon>
        <taxon>Bacteroidota</taxon>
        <taxon>Sphingobacteriia</taxon>
        <taxon>Sphingobacteriales</taxon>
        <taxon>Sphingobacteriaceae</taxon>
        <taxon>Arcticibacter</taxon>
    </lineage>
</organism>
<reference evidence="1 2" key="1">
    <citation type="journal article" date="2013" name="Genome Announc.">
        <title>Draft Genome Sequence of Arcticibacter svalbardensis Strain MN12-7T, a Member of the Family Sphingobacteriaceae Isolated from an Arctic Soil Sample.</title>
        <authorList>
            <person name="Shivaji S."/>
            <person name="Ara S."/>
            <person name="Prasad S."/>
            <person name="Manasa B.P."/>
            <person name="Begum Z."/>
            <person name="Singh A."/>
            <person name="Kumar Pinnaka A."/>
        </authorList>
    </citation>
    <scope>NUCLEOTIDE SEQUENCE [LARGE SCALE GENOMIC DNA]</scope>
    <source>
        <strain evidence="1 2">MN12-7</strain>
    </source>
</reference>
<dbReference type="OrthoDB" id="799203at2"/>
<keyword evidence="2" id="KW-1185">Reference proteome</keyword>
<dbReference type="EMBL" id="AQPN01000020">
    <property type="protein sequence ID" value="EOR96310.1"/>
    <property type="molecule type" value="Genomic_DNA"/>
</dbReference>
<dbReference type="Proteomes" id="UP000014174">
    <property type="component" value="Unassembled WGS sequence"/>
</dbReference>
<dbReference type="AlphaFoldDB" id="R9GXT0"/>
<evidence type="ECO:0000313" key="2">
    <source>
        <dbReference type="Proteomes" id="UP000014174"/>
    </source>
</evidence>
<sequence>MIFKFNPALFYVDNAELQKTLLRLILDFTDRRYLWDFENLTEIIYNDDNAFFDNSITARYLPEPILQELEDRIDIILQQSAYISQPQKFYFTTIVIGLEADETSPNDALRISELPSLIFLENGTNDWNFIKGIIDNYANHNTKKTVFKAVQQAYLSNRLVPVGLGGAGELIKVIKAYISGNYVDIQRHKLMTVFDSDRDNSVSINNKWHNALTYLKNDRAFDITNVVEWSYANEDRINWHMLYKREIENYIPKELLFSNIEQLTEEAKKEIDQLTPDGYDFFNFDKYLEDHKNRTSELFLITSNRVILEQRCIHHSVKAEVPSGILEDIVELESIMQMVAKLI</sequence>
<dbReference type="eggNOG" id="ENOG5033VZS">
    <property type="taxonomic scope" value="Bacteria"/>
</dbReference>
<dbReference type="STRING" id="1150600.ADIARSV_0545"/>
<comment type="caution">
    <text evidence="1">The sequence shown here is derived from an EMBL/GenBank/DDBJ whole genome shotgun (WGS) entry which is preliminary data.</text>
</comment>
<name>R9GXT0_9SPHI</name>
<dbReference type="RefSeq" id="WP_016193794.1">
    <property type="nucleotide sequence ID" value="NZ_AQPN01000020.1"/>
</dbReference>
<accession>R9GXT0</accession>